<comment type="subcellular location">
    <subcellularLocation>
        <location evidence="1">Membrane</location>
    </subcellularLocation>
</comment>
<dbReference type="InterPro" id="IPR045063">
    <property type="entry name" value="Dynamin_N"/>
</dbReference>
<dbReference type="RefSeq" id="WP_302244198.1">
    <property type="nucleotide sequence ID" value="NZ_JAULJQ010000004.1"/>
</dbReference>
<dbReference type="EMBL" id="JAULJQ010000004">
    <property type="protein sequence ID" value="MDO2409329.1"/>
    <property type="molecule type" value="Genomic_DNA"/>
</dbReference>
<dbReference type="SUPFAM" id="SSF52540">
    <property type="entry name" value="P-loop containing nucleoside triphosphate hydrolases"/>
    <property type="match status" value="1"/>
</dbReference>
<feature type="domain" description="Dynamin N-terminal" evidence="6">
    <location>
        <begin position="60"/>
        <end position="198"/>
    </location>
</feature>
<keyword evidence="3" id="KW-0378">Hydrolase</keyword>
<keyword evidence="8" id="KW-1185">Reference proteome</keyword>
<proteinExistence type="predicted"/>
<evidence type="ECO:0000256" key="1">
    <source>
        <dbReference type="ARBA" id="ARBA00004370"/>
    </source>
</evidence>
<dbReference type="Gene3D" id="3.40.50.300">
    <property type="entry name" value="P-loop containing nucleotide triphosphate hydrolases"/>
    <property type="match status" value="1"/>
</dbReference>
<evidence type="ECO:0000313" key="7">
    <source>
        <dbReference type="EMBL" id="MDO2409329.1"/>
    </source>
</evidence>
<protein>
    <submittedName>
        <fullName evidence="7">Dynamin family protein</fullName>
    </submittedName>
</protein>
<dbReference type="CDD" id="cd09912">
    <property type="entry name" value="DLP_2"/>
    <property type="match status" value="1"/>
</dbReference>
<keyword evidence="4" id="KW-0342">GTP-binding</keyword>
<evidence type="ECO:0000256" key="4">
    <source>
        <dbReference type="ARBA" id="ARBA00023134"/>
    </source>
</evidence>
<accession>A0ABT8T808</accession>
<dbReference type="PANTHER" id="PTHR10465:SF0">
    <property type="entry name" value="SARCALUMENIN"/>
    <property type="match status" value="1"/>
</dbReference>
<evidence type="ECO:0000313" key="8">
    <source>
        <dbReference type="Proteomes" id="UP001171111"/>
    </source>
</evidence>
<comment type="caution">
    <text evidence="7">The sequence shown here is derived from an EMBL/GenBank/DDBJ whole genome shotgun (WGS) entry which is preliminary data.</text>
</comment>
<dbReference type="PANTHER" id="PTHR10465">
    <property type="entry name" value="TRANSMEMBRANE GTPASE FZO1"/>
    <property type="match status" value="1"/>
</dbReference>
<evidence type="ECO:0000256" key="3">
    <source>
        <dbReference type="ARBA" id="ARBA00022801"/>
    </source>
</evidence>
<dbReference type="InterPro" id="IPR027094">
    <property type="entry name" value="Mitofusin_fam"/>
</dbReference>
<evidence type="ECO:0000256" key="2">
    <source>
        <dbReference type="ARBA" id="ARBA00022741"/>
    </source>
</evidence>
<dbReference type="Proteomes" id="UP001171111">
    <property type="component" value="Unassembled WGS sequence"/>
</dbReference>
<organism evidence="7 8">
    <name type="scientific">Campylobacter magnus</name>
    <dbReference type="NCBI Taxonomy" id="3026462"/>
    <lineage>
        <taxon>Bacteria</taxon>
        <taxon>Pseudomonadati</taxon>
        <taxon>Campylobacterota</taxon>
        <taxon>Epsilonproteobacteria</taxon>
        <taxon>Campylobacterales</taxon>
        <taxon>Campylobacteraceae</taxon>
        <taxon>Campylobacter</taxon>
    </lineage>
</organism>
<dbReference type="Pfam" id="PF00350">
    <property type="entry name" value="Dynamin_N"/>
    <property type="match status" value="1"/>
</dbReference>
<dbReference type="InterPro" id="IPR027417">
    <property type="entry name" value="P-loop_NTPase"/>
</dbReference>
<name>A0ABT8T808_9BACT</name>
<keyword evidence="5" id="KW-0472">Membrane</keyword>
<keyword evidence="2" id="KW-0547">Nucleotide-binding</keyword>
<sequence>MLETFIREYTERFDRTFSDGFKGEFERFCAAVLEPSQLPSAELKERLNALNTLFYEPLSVAVVGQFSSGKSSFLNAILGADILPTGIIPVTAKPTFIKYAPQAFLKALYEDGREEYLSLDALGDFVDQRKDMKAVKALYIHLPNEILKKVSFIDTPGLNSRSAKDTAETMKILKECSGLIWLSLIDNAARAGELNELSLVPKTLKNHAICALNQKDKLNDEEIKRVLKHSKITYNEYFSEVCAISAKMQRAGQCDESGFKQIFSFLDSFSADEFIKANLAQIKNSLLEQNRFALGVLEGLTEILESFDISFNEKIKELESEYKKSFLLIFDELKQNASFVAEQILSFITPKECEYFKSSSGIFGKKIERASYQAPLLDEDAALLALIYNDDKLAKMFNKLKRGLIELKERIKGDLQSIFDELKNQALDYKARFESVRKDDALHSDILFAHIREFSCDTYGLFFLAYERELEAKFARLDVFFERLNIKIATNYASAVRLSLSHLSSKIATQRKSYESDTLSFALFYPSLEYVRERVLGELCYYEFEGDITSTAPFSTKFLLGLKESFSKIKEQNIAYITALKTKQENSLKSILALSF</sequence>
<evidence type="ECO:0000259" key="6">
    <source>
        <dbReference type="Pfam" id="PF00350"/>
    </source>
</evidence>
<reference evidence="7 8" key="1">
    <citation type="submission" date="2023-06" db="EMBL/GenBank/DDBJ databases">
        <title>Campylobacter magnum sp. nov., isolated from cecal contents of domestic pigs (Sus scrofa domesticus).</title>
        <authorList>
            <person name="Papic B."/>
            <person name="Gruntar I."/>
        </authorList>
    </citation>
    <scope>NUCLEOTIDE SEQUENCE [LARGE SCALE GENOMIC DNA]</scope>
    <source>
        <strain evidence="8">34484-21</strain>
    </source>
</reference>
<gene>
    <name evidence="7" type="ORF">Q2362_04350</name>
</gene>
<evidence type="ECO:0000256" key="5">
    <source>
        <dbReference type="ARBA" id="ARBA00023136"/>
    </source>
</evidence>